<evidence type="ECO:0000256" key="3">
    <source>
        <dbReference type="ARBA" id="ARBA00012533"/>
    </source>
</evidence>
<dbReference type="GO" id="GO:0005737">
    <property type="term" value="C:cytoplasm"/>
    <property type="evidence" value="ECO:0007669"/>
    <property type="project" value="UniProtKB-SubCell"/>
</dbReference>
<keyword evidence="5" id="KW-0489">Methyltransferase</keyword>
<dbReference type="PANTHER" id="PTHR14614:SF39">
    <property type="entry name" value="HISTIDINE PROTEIN METHYLTRANSFERASE 1 HOMOLOG"/>
    <property type="match status" value="1"/>
</dbReference>
<dbReference type="Pfam" id="PF10294">
    <property type="entry name" value="Methyltransf_16"/>
    <property type="match status" value="1"/>
</dbReference>
<keyword evidence="8" id="KW-0539">Nucleus</keyword>
<evidence type="ECO:0000256" key="9">
    <source>
        <dbReference type="ARBA" id="ARBA00038126"/>
    </source>
</evidence>
<proteinExistence type="inferred from homology"/>
<sequence>MSFSFGFFNEDEVVSANTAQQPHSVVAPNVTTEPVVRHPPLPMFLEGGDIEFAAVQVGNAELLMVVVSQDESALDKETDIIPGVYEGGYKVWECSVDLTAMLLQKACTLPELSTCRAIELGCGHGFPGVAALKLGCPRVVFSDLNAEVINAVTWPNIFLNARDIMNRAECYSGDWDELSSTVLSRGSDDGKFDLILSAETLYTEASCNKILSMILRHLSNTGVALIASKRFYFGVGGGTYTLETLVQACGVLNYHVEQVYQDGASNIREIVRLTRK</sequence>
<dbReference type="PANTHER" id="PTHR14614">
    <property type="entry name" value="HEPATOCELLULAR CARCINOMA-ASSOCIATED ANTIGEN"/>
    <property type="match status" value="1"/>
</dbReference>
<dbReference type="GO" id="GO:0032259">
    <property type="term" value="P:methylation"/>
    <property type="evidence" value="ECO:0007669"/>
    <property type="project" value="UniProtKB-KW"/>
</dbReference>
<evidence type="ECO:0000256" key="1">
    <source>
        <dbReference type="ARBA" id="ARBA00004123"/>
    </source>
</evidence>
<dbReference type="CDD" id="cd02440">
    <property type="entry name" value="AdoMet_MTases"/>
    <property type="match status" value="1"/>
</dbReference>
<evidence type="ECO:0000256" key="6">
    <source>
        <dbReference type="ARBA" id="ARBA00022679"/>
    </source>
</evidence>
<evidence type="ECO:0000256" key="8">
    <source>
        <dbReference type="ARBA" id="ARBA00023242"/>
    </source>
</evidence>
<dbReference type="AlphaFoldDB" id="A0A7S3HG77"/>
<comment type="subcellular location">
    <subcellularLocation>
        <location evidence="2">Cytoplasm</location>
    </subcellularLocation>
    <subcellularLocation>
        <location evidence="1">Nucleus</location>
    </subcellularLocation>
</comment>
<dbReference type="InterPro" id="IPR029063">
    <property type="entry name" value="SAM-dependent_MTases_sf"/>
</dbReference>
<dbReference type="GO" id="GO:0018064">
    <property type="term" value="F:protein-L-histidine N-tele-methyltransferase activity"/>
    <property type="evidence" value="ECO:0007669"/>
    <property type="project" value="UniProtKB-EC"/>
</dbReference>
<organism evidence="10">
    <name type="scientific">Spumella elongata</name>
    <dbReference type="NCBI Taxonomy" id="89044"/>
    <lineage>
        <taxon>Eukaryota</taxon>
        <taxon>Sar</taxon>
        <taxon>Stramenopiles</taxon>
        <taxon>Ochrophyta</taxon>
        <taxon>Chrysophyceae</taxon>
        <taxon>Chromulinales</taxon>
        <taxon>Chromulinaceae</taxon>
        <taxon>Spumella</taxon>
    </lineage>
</organism>
<accession>A0A7S3HG77</accession>
<dbReference type="GO" id="GO:0005634">
    <property type="term" value="C:nucleus"/>
    <property type="evidence" value="ECO:0007669"/>
    <property type="project" value="UniProtKB-SubCell"/>
</dbReference>
<evidence type="ECO:0000256" key="7">
    <source>
        <dbReference type="ARBA" id="ARBA00022691"/>
    </source>
</evidence>
<evidence type="ECO:0000313" key="10">
    <source>
        <dbReference type="EMBL" id="CAE0294091.1"/>
    </source>
</evidence>
<dbReference type="EMBL" id="HBIC01044801">
    <property type="protein sequence ID" value="CAE0294091.1"/>
    <property type="molecule type" value="Transcribed_RNA"/>
</dbReference>
<protein>
    <recommendedName>
        <fullName evidence="3">protein-histidine N-methyltransferase</fullName>
        <ecNumber evidence="3">2.1.1.85</ecNumber>
    </recommendedName>
</protein>
<keyword evidence="7" id="KW-0949">S-adenosyl-L-methionine</keyword>
<dbReference type="EC" id="2.1.1.85" evidence="3"/>
<keyword evidence="6" id="KW-0808">Transferase</keyword>
<keyword evidence="4" id="KW-0963">Cytoplasm</keyword>
<dbReference type="InterPro" id="IPR019410">
    <property type="entry name" value="Methyltransf_16"/>
</dbReference>
<gene>
    <name evidence="10" type="ORF">SELO1098_LOCUS22943</name>
</gene>
<evidence type="ECO:0000256" key="4">
    <source>
        <dbReference type="ARBA" id="ARBA00022490"/>
    </source>
</evidence>
<reference evidence="10" key="1">
    <citation type="submission" date="2021-01" db="EMBL/GenBank/DDBJ databases">
        <authorList>
            <person name="Corre E."/>
            <person name="Pelletier E."/>
            <person name="Niang G."/>
            <person name="Scheremetjew M."/>
            <person name="Finn R."/>
            <person name="Kale V."/>
            <person name="Holt S."/>
            <person name="Cochrane G."/>
            <person name="Meng A."/>
            <person name="Brown T."/>
            <person name="Cohen L."/>
        </authorList>
    </citation>
    <scope>NUCLEOTIDE SEQUENCE</scope>
    <source>
        <strain evidence="10">CCAP 955/1</strain>
    </source>
</reference>
<name>A0A7S3HG77_9STRA</name>
<dbReference type="SUPFAM" id="SSF53335">
    <property type="entry name" value="S-adenosyl-L-methionine-dependent methyltransferases"/>
    <property type="match status" value="1"/>
</dbReference>
<dbReference type="Gene3D" id="3.40.50.150">
    <property type="entry name" value="Vaccinia Virus protein VP39"/>
    <property type="match status" value="1"/>
</dbReference>
<evidence type="ECO:0000256" key="2">
    <source>
        <dbReference type="ARBA" id="ARBA00004496"/>
    </source>
</evidence>
<comment type="similarity">
    <text evidence="9">Belongs to the methyltransferase superfamily. METTL18 family.</text>
</comment>
<evidence type="ECO:0000256" key="5">
    <source>
        <dbReference type="ARBA" id="ARBA00022603"/>
    </source>
</evidence>